<organism evidence="4 5">
    <name type="scientific">Argiope bruennichi</name>
    <name type="common">Wasp spider</name>
    <name type="synonym">Aranea bruennichi</name>
    <dbReference type="NCBI Taxonomy" id="94029"/>
    <lineage>
        <taxon>Eukaryota</taxon>
        <taxon>Metazoa</taxon>
        <taxon>Ecdysozoa</taxon>
        <taxon>Arthropoda</taxon>
        <taxon>Chelicerata</taxon>
        <taxon>Arachnida</taxon>
        <taxon>Araneae</taxon>
        <taxon>Araneomorphae</taxon>
        <taxon>Entelegynae</taxon>
        <taxon>Araneoidea</taxon>
        <taxon>Araneidae</taxon>
        <taxon>Argiope</taxon>
    </lineage>
</organism>
<proteinExistence type="inferred from homology"/>
<dbReference type="SMART" id="SM00020">
    <property type="entry name" value="Tryp_SPc"/>
    <property type="match status" value="1"/>
</dbReference>
<evidence type="ECO:0000259" key="3">
    <source>
        <dbReference type="PROSITE" id="PS50240"/>
    </source>
</evidence>
<comment type="caution">
    <text evidence="4">The sequence shown here is derived from an EMBL/GenBank/DDBJ whole genome shotgun (WGS) entry which is preliminary data.</text>
</comment>
<keyword evidence="1" id="KW-1015">Disulfide bond</keyword>
<reference evidence="4" key="1">
    <citation type="journal article" date="2020" name="bioRxiv">
        <title>Chromosome-level reference genome of the European wasp spider Argiope bruennichi: a resource for studies on range expansion and evolutionary adaptation.</title>
        <authorList>
            <person name="Sheffer M.M."/>
            <person name="Hoppe A."/>
            <person name="Krehenwinkel H."/>
            <person name="Uhl G."/>
            <person name="Kuss A.W."/>
            <person name="Jensen L."/>
            <person name="Jensen C."/>
            <person name="Gillespie R.G."/>
            <person name="Hoff K.J."/>
            <person name="Prost S."/>
        </authorList>
    </citation>
    <scope>NUCLEOTIDE SEQUENCE</scope>
</reference>
<evidence type="ECO:0000313" key="4">
    <source>
        <dbReference type="EMBL" id="KAF8763773.1"/>
    </source>
</evidence>
<dbReference type="InterPro" id="IPR043504">
    <property type="entry name" value="Peptidase_S1_PA_chymotrypsin"/>
</dbReference>
<dbReference type="Proteomes" id="UP000807504">
    <property type="component" value="Unassembled WGS sequence"/>
</dbReference>
<dbReference type="SUPFAM" id="SSF50494">
    <property type="entry name" value="Trypsin-like serine proteases"/>
    <property type="match status" value="2"/>
</dbReference>
<dbReference type="InterPro" id="IPR009003">
    <property type="entry name" value="Peptidase_S1_PA"/>
</dbReference>
<reference evidence="4" key="2">
    <citation type="submission" date="2020-06" db="EMBL/GenBank/DDBJ databases">
        <authorList>
            <person name="Sheffer M."/>
        </authorList>
    </citation>
    <scope>NUCLEOTIDE SEQUENCE</scope>
</reference>
<dbReference type="EMBL" id="JABXBU010002231">
    <property type="protein sequence ID" value="KAF8763773.1"/>
    <property type="molecule type" value="Genomic_DNA"/>
</dbReference>
<feature type="domain" description="Peptidase S1" evidence="3">
    <location>
        <begin position="1"/>
        <end position="231"/>
    </location>
</feature>
<dbReference type="InterPro" id="IPR018114">
    <property type="entry name" value="TRYPSIN_HIS"/>
</dbReference>
<name>A0A8T0E012_ARGBR</name>
<evidence type="ECO:0000256" key="2">
    <source>
        <dbReference type="ARBA" id="ARBA00024195"/>
    </source>
</evidence>
<evidence type="ECO:0000256" key="1">
    <source>
        <dbReference type="ARBA" id="ARBA00023157"/>
    </source>
</evidence>
<comment type="similarity">
    <text evidence="2">Belongs to the peptidase S1 family. CLIP subfamily.</text>
</comment>
<evidence type="ECO:0000313" key="5">
    <source>
        <dbReference type="Proteomes" id="UP000807504"/>
    </source>
</evidence>
<dbReference type="GO" id="GO:0006508">
    <property type="term" value="P:proteolysis"/>
    <property type="evidence" value="ECO:0007669"/>
    <property type="project" value="InterPro"/>
</dbReference>
<dbReference type="PROSITE" id="PS50240">
    <property type="entry name" value="TRYPSIN_DOM"/>
    <property type="match status" value="1"/>
</dbReference>
<protein>
    <submittedName>
        <fullName evidence="4">Chymotrypsin-like elastase family member 1</fullName>
    </submittedName>
</protein>
<dbReference type="InterPro" id="IPR051487">
    <property type="entry name" value="Ser/Thr_Proteases_Immune/Dev"/>
</dbReference>
<dbReference type="PROSITE" id="PS00134">
    <property type="entry name" value="TRYPSIN_HIS"/>
    <property type="match status" value="1"/>
</dbReference>
<dbReference type="Pfam" id="PF00089">
    <property type="entry name" value="Trypsin"/>
    <property type="match status" value="2"/>
</dbReference>
<accession>A0A8T0E012</accession>
<sequence length="271" mass="29377">MTAAHCVQSNNVVEPATAFYGIIGNINREGPETRIQFREVAAHPQYGNVREYDIAVFRVSSPVEMTDLIQSICLPESGKNFDLLYVQAMGWGRTSYNNKDAPKILMATKLSVLPIPICQSIDAFGGITVNSGNIANDNETFVQLYDVMELLRKSGKNVDLGIVNGREAKEGEFPWMGDSGSPAVYDDPLSGKPVAVGVASFISFPDCGLPLAPSVYTRIASFIDWLTETVGETNDICFGDSGSPAVYDDPDNGNPVAIGVASFILCRIWHK</sequence>
<dbReference type="InterPro" id="IPR001254">
    <property type="entry name" value="Trypsin_dom"/>
</dbReference>
<gene>
    <name evidence="4" type="ORF">HNY73_021916</name>
</gene>
<dbReference type="PANTHER" id="PTHR24256">
    <property type="entry name" value="TRYPTASE-RELATED"/>
    <property type="match status" value="1"/>
</dbReference>
<keyword evidence="5" id="KW-1185">Reference proteome</keyword>
<dbReference type="GO" id="GO:0004252">
    <property type="term" value="F:serine-type endopeptidase activity"/>
    <property type="evidence" value="ECO:0007669"/>
    <property type="project" value="InterPro"/>
</dbReference>
<dbReference type="Gene3D" id="2.40.10.10">
    <property type="entry name" value="Trypsin-like serine proteases"/>
    <property type="match status" value="2"/>
</dbReference>
<dbReference type="AlphaFoldDB" id="A0A8T0E012"/>